<organism evidence="3 4">
    <name type="scientific">Claveliimonas monacensis</name>
    <dbReference type="NCBI Taxonomy" id="2779351"/>
    <lineage>
        <taxon>Bacteria</taxon>
        <taxon>Bacillati</taxon>
        <taxon>Bacillota</taxon>
        <taxon>Clostridia</taxon>
        <taxon>Lachnospirales</taxon>
        <taxon>Lachnospiraceae</taxon>
        <taxon>Claveliimonas</taxon>
    </lineage>
</organism>
<dbReference type="InterPro" id="IPR032834">
    <property type="entry name" value="NatK-like_C"/>
</dbReference>
<feature type="transmembrane region" description="Helical" evidence="1">
    <location>
        <begin position="138"/>
        <end position="155"/>
    </location>
</feature>
<dbReference type="SUPFAM" id="SSF55874">
    <property type="entry name" value="ATPase domain of HSP90 chaperone/DNA topoisomerase II/histidine kinase"/>
    <property type="match status" value="1"/>
</dbReference>
<keyword evidence="4" id="KW-1185">Reference proteome</keyword>
<keyword evidence="3" id="KW-0418">Kinase</keyword>
<feature type="transmembrane region" description="Helical" evidence="1">
    <location>
        <begin position="167"/>
        <end position="188"/>
    </location>
</feature>
<feature type="transmembrane region" description="Helical" evidence="1">
    <location>
        <begin position="66"/>
        <end position="87"/>
    </location>
</feature>
<feature type="transmembrane region" description="Helical" evidence="1">
    <location>
        <begin position="99"/>
        <end position="118"/>
    </location>
</feature>
<sequence length="446" mass="51359">MEQGIMYISGLGLQWLVSVFEIWYGFRLVLYLTDLTDSIKLWGNILRWAGIIVFGSLLAFNRTIAFFSFGMFVLQIIFSILCMLCIVRRKPAFISCVIITYYTMVALQDFAFAFIGMIYDSSSFEQIIYFGDSIWKSIIYFTSRLFVSLLIGVLLRKKDLSGDVLGAYWKPFLAFDLFLLFVMRTYQTFIIVLLNDKGQYIEIMTKEILASLIFLLAMAYVTAFLFLKNSYTANQNNFLLLQEKLLKEKYKEVAAEIENQHKVVHDVKHHLLVLQGLLKEKEIQRMDAYLADVEKEFTVSEMKKWTENEIVNLILNQKIVSAQKAGISFRTDIEERVAIPVSDSENCAIFGNLLDNAIEACERTESGEKWIHVKMRRQGRMFMLEVANSTETFPQKVNGKWTSSKQEGQMHGYGLKSVEDIVKRHKGIVSYKTGAGKFAVIITLFD</sequence>
<accession>A0ABR9RN41</accession>
<dbReference type="RefSeq" id="WP_226395671.1">
    <property type="nucleotide sequence ID" value="NZ_JADCKL010000020.1"/>
</dbReference>
<gene>
    <name evidence="3" type="ORF">INF30_14075</name>
</gene>
<keyword evidence="1" id="KW-0812">Transmembrane</keyword>
<feature type="transmembrane region" description="Helical" evidence="1">
    <location>
        <begin position="41"/>
        <end position="60"/>
    </location>
</feature>
<keyword evidence="1" id="KW-1133">Transmembrane helix</keyword>
<comment type="caution">
    <text evidence="3">The sequence shown here is derived from an EMBL/GenBank/DDBJ whole genome shotgun (WGS) entry which is preliminary data.</text>
</comment>
<dbReference type="Gene3D" id="3.30.565.10">
    <property type="entry name" value="Histidine kinase-like ATPase, C-terminal domain"/>
    <property type="match status" value="1"/>
</dbReference>
<proteinExistence type="predicted"/>
<dbReference type="EMBL" id="JADCKL010000020">
    <property type="protein sequence ID" value="MBE5064378.1"/>
    <property type="molecule type" value="Genomic_DNA"/>
</dbReference>
<keyword evidence="1" id="KW-0472">Membrane</keyword>
<dbReference type="PANTHER" id="PTHR40448">
    <property type="entry name" value="TWO-COMPONENT SENSOR HISTIDINE KINASE"/>
    <property type="match status" value="1"/>
</dbReference>
<evidence type="ECO:0000256" key="1">
    <source>
        <dbReference type="SAM" id="Phobius"/>
    </source>
</evidence>
<dbReference type="GO" id="GO:0016301">
    <property type="term" value="F:kinase activity"/>
    <property type="evidence" value="ECO:0007669"/>
    <property type="project" value="UniProtKB-KW"/>
</dbReference>
<reference evidence="3 4" key="1">
    <citation type="submission" date="2020-10" db="EMBL/GenBank/DDBJ databases">
        <title>ChiBAC.</title>
        <authorList>
            <person name="Zenner C."/>
            <person name="Hitch T.C.A."/>
            <person name="Clavel T."/>
        </authorList>
    </citation>
    <scope>NUCLEOTIDE SEQUENCE [LARGE SCALE GENOMIC DNA]</scope>
    <source>
        <strain evidence="3 4">DSM 108991</strain>
    </source>
</reference>
<feature type="transmembrane region" description="Helical" evidence="1">
    <location>
        <begin position="208"/>
        <end position="227"/>
    </location>
</feature>
<protein>
    <submittedName>
        <fullName evidence="3">Sensor histidine kinase</fullName>
    </submittedName>
</protein>
<evidence type="ECO:0000313" key="4">
    <source>
        <dbReference type="Proteomes" id="UP000758652"/>
    </source>
</evidence>
<feature type="domain" description="Sensor histidine kinase NatK-like C-terminal" evidence="2">
    <location>
        <begin position="347"/>
        <end position="444"/>
    </location>
</feature>
<dbReference type="PANTHER" id="PTHR40448:SF1">
    <property type="entry name" value="TWO-COMPONENT SENSOR HISTIDINE KINASE"/>
    <property type="match status" value="1"/>
</dbReference>
<dbReference type="Pfam" id="PF14501">
    <property type="entry name" value="HATPase_c_5"/>
    <property type="match status" value="1"/>
</dbReference>
<evidence type="ECO:0000313" key="3">
    <source>
        <dbReference type="EMBL" id="MBE5064378.1"/>
    </source>
</evidence>
<name>A0ABR9RN41_9FIRM</name>
<dbReference type="CDD" id="cd16935">
    <property type="entry name" value="HATPase_AgrC-ComD-like"/>
    <property type="match status" value="1"/>
</dbReference>
<dbReference type="InterPro" id="IPR036890">
    <property type="entry name" value="HATPase_C_sf"/>
</dbReference>
<keyword evidence="3" id="KW-0808">Transferase</keyword>
<dbReference type="Proteomes" id="UP000758652">
    <property type="component" value="Unassembled WGS sequence"/>
</dbReference>
<evidence type="ECO:0000259" key="2">
    <source>
        <dbReference type="Pfam" id="PF14501"/>
    </source>
</evidence>
<feature type="transmembrane region" description="Helical" evidence="1">
    <location>
        <begin position="6"/>
        <end position="29"/>
    </location>
</feature>